<evidence type="ECO:0000256" key="1">
    <source>
        <dbReference type="SAM" id="SignalP"/>
    </source>
</evidence>
<comment type="caution">
    <text evidence="3">The sequence shown here is derived from an EMBL/GenBank/DDBJ whole genome shotgun (WGS) entry which is preliminary data.</text>
</comment>
<feature type="chain" id="PRO_5046639763" description="Bulb-type lectin domain-containing protein" evidence="1">
    <location>
        <begin position="25"/>
        <end position="160"/>
    </location>
</feature>
<evidence type="ECO:0000313" key="3">
    <source>
        <dbReference type="EMBL" id="NQX43988.1"/>
    </source>
</evidence>
<dbReference type="Proteomes" id="UP000711047">
    <property type="component" value="Unassembled WGS sequence"/>
</dbReference>
<proteinExistence type="predicted"/>
<gene>
    <name evidence="3" type="ORF">HQN87_01485</name>
</gene>
<dbReference type="EMBL" id="JABMKX010000001">
    <property type="protein sequence ID" value="NQX43988.1"/>
    <property type="molecule type" value="Genomic_DNA"/>
</dbReference>
<accession>A0ABX2DHA2</accession>
<name>A0ABX2DHA2_9BACL</name>
<keyword evidence="1" id="KW-0732">Signal</keyword>
<evidence type="ECO:0000313" key="4">
    <source>
        <dbReference type="Proteomes" id="UP000711047"/>
    </source>
</evidence>
<dbReference type="RefSeq" id="WP_173126654.1">
    <property type="nucleotide sequence ID" value="NZ_JABMKX010000001.1"/>
</dbReference>
<reference evidence="3 4" key="1">
    <citation type="submission" date="2020-05" db="EMBL/GenBank/DDBJ databases">
        <title>Paenibacillus glebae, sp. nov., Paenibacillus humi sp. nov., Paenibacillus pedi sp. nov., Paenibacillus terrestris sp. nov. and Paenibacillus terricola sp. nov., isolated from a forest top soil sample.</title>
        <authorList>
            <person name="Qi S."/>
            <person name="Carlier A."/>
            <person name="Cnockaert M."/>
            <person name="Vandamme P."/>
        </authorList>
    </citation>
    <scope>NUCLEOTIDE SEQUENCE [LARGE SCALE GENOMIC DNA]</scope>
    <source>
        <strain evidence="3 4">LMG 29502</strain>
    </source>
</reference>
<sequence length="160" mass="18138">MKKIILLVLAVFMIQLPVAPATFAAGERLTVRETFTIGSNPLVSNNMTYILNFMPSGDIQLWNNRKRSMIWHTNTRDMRITQLAIDQYSGRLKLMDWNNTPYWTSDNNAWANAWYGQGNVPVNLVGDLLIVQDDGNLVLYNTKNVGLGWYPVWASNTGGQ</sequence>
<feature type="signal peptide" evidence="1">
    <location>
        <begin position="1"/>
        <end position="24"/>
    </location>
</feature>
<dbReference type="Gene3D" id="2.90.10.10">
    <property type="entry name" value="Bulb-type lectin domain"/>
    <property type="match status" value="1"/>
</dbReference>
<keyword evidence="4" id="KW-1185">Reference proteome</keyword>
<dbReference type="PROSITE" id="PS50927">
    <property type="entry name" value="BULB_LECTIN"/>
    <property type="match status" value="1"/>
</dbReference>
<evidence type="ECO:0000259" key="2">
    <source>
        <dbReference type="PROSITE" id="PS50927"/>
    </source>
</evidence>
<dbReference type="InterPro" id="IPR001480">
    <property type="entry name" value="Bulb-type_lectin_dom"/>
</dbReference>
<feature type="domain" description="Bulb-type lectin" evidence="2">
    <location>
        <begin position="20"/>
        <end position="152"/>
    </location>
</feature>
<protein>
    <recommendedName>
        <fullName evidence="2">Bulb-type lectin domain-containing protein</fullName>
    </recommendedName>
</protein>
<dbReference type="InterPro" id="IPR036426">
    <property type="entry name" value="Bulb-type_lectin_dom_sf"/>
</dbReference>
<dbReference type="SUPFAM" id="SSF51110">
    <property type="entry name" value="alpha-D-mannose-specific plant lectins"/>
    <property type="match status" value="2"/>
</dbReference>
<organism evidence="3 4">
    <name type="scientific">Paenibacillus tritici</name>
    <dbReference type="NCBI Taxonomy" id="1873425"/>
    <lineage>
        <taxon>Bacteria</taxon>
        <taxon>Bacillati</taxon>
        <taxon>Bacillota</taxon>
        <taxon>Bacilli</taxon>
        <taxon>Bacillales</taxon>
        <taxon>Paenibacillaceae</taxon>
        <taxon>Paenibacillus</taxon>
    </lineage>
</organism>